<dbReference type="InterPro" id="IPR047640">
    <property type="entry name" value="RpiR-like"/>
</dbReference>
<dbReference type="GO" id="GO:0097367">
    <property type="term" value="F:carbohydrate derivative binding"/>
    <property type="evidence" value="ECO:0007669"/>
    <property type="project" value="InterPro"/>
</dbReference>
<gene>
    <name evidence="1" type="ORF">ERICIII_01344</name>
</gene>
<dbReference type="InterPro" id="IPR046348">
    <property type="entry name" value="SIS_dom_sf"/>
</dbReference>
<sequence length="87" mass="9875">MAEANNVSTTTIVRMCHKLGLEGNIINRHQRDLQRMLNQLNIGDINKIANMMLRADKVIIVAVGLSKMMGEYLSKLLMQVNKPTFYV</sequence>
<proteinExistence type="predicted"/>
<name>A0A2L1UBM2_9BACL</name>
<reference evidence="2" key="1">
    <citation type="submission" date="2017-02" db="EMBL/GenBank/DDBJ databases">
        <title>Delineation of Paenibacillus larvae strains originating from foulbrood outbreaks.</title>
        <authorList>
            <person name="Beims H."/>
            <person name="Bunk B."/>
            <person name="Sproeer C."/>
            <person name="Mohr K.I."/>
            <person name="Pradella S."/>
            <person name="Guenther G."/>
            <person name="Rohde M."/>
            <person name="von der Ohe W."/>
            <person name="Steinert M."/>
        </authorList>
    </citation>
    <scope>NUCLEOTIDE SEQUENCE [LARGE SCALE GENOMIC DNA]</scope>
    <source>
        <strain evidence="2">Eric_III</strain>
    </source>
</reference>
<dbReference type="PANTHER" id="PTHR30514:SF1">
    <property type="entry name" value="HTH-TYPE TRANSCRIPTIONAL REGULATOR HEXR-RELATED"/>
    <property type="match status" value="1"/>
</dbReference>
<accession>A0A2L1UBM2</accession>
<dbReference type="GeneID" id="70761232"/>
<dbReference type="AlphaFoldDB" id="A0A2L1UBM2"/>
<dbReference type="GO" id="GO:0003677">
    <property type="term" value="F:DNA binding"/>
    <property type="evidence" value="ECO:0007669"/>
    <property type="project" value="InterPro"/>
</dbReference>
<evidence type="ECO:0000313" key="2">
    <source>
        <dbReference type="Proteomes" id="UP000239833"/>
    </source>
</evidence>
<dbReference type="EMBL" id="CP019655">
    <property type="protein sequence ID" value="AVF25538.1"/>
    <property type="molecule type" value="Genomic_DNA"/>
</dbReference>
<dbReference type="GO" id="GO:0003700">
    <property type="term" value="F:DNA-binding transcription factor activity"/>
    <property type="evidence" value="ECO:0007669"/>
    <property type="project" value="InterPro"/>
</dbReference>
<dbReference type="Gene3D" id="3.40.50.10490">
    <property type="entry name" value="Glucose-6-phosphate isomerase like protein, domain 1"/>
    <property type="match status" value="1"/>
</dbReference>
<dbReference type="RefSeq" id="WP_230460724.1">
    <property type="nucleotide sequence ID" value="NZ_CP019655.1"/>
</dbReference>
<protein>
    <submittedName>
        <fullName evidence="1">Uncharacterized protein</fullName>
    </submittedName>
</protein>
<dbReference type="Proteomes" id="UP000239833">
    <property type="component" value="Chromosome"/>
</dbReference>
<dbReference type="GO" id="GO:1901135">
    <property type="term" value="P:carbohydrate derivative metabolic process"/>
    <property type="evidence" value="ECO:0007669"/>
    <property type="project" value="InterPro"/>
</dbReference>
<dbReference type="PANTHER" id="PTHR30514">
    <property type="entry name" value="GLUCOKINASE"/>
    <property type="match status" value="1"/>
</dbReference>
<evidence type="ECO:0000313" key="1">
    <source>
        <dbReference type="EMBL" id="AVF25538.1"/>
    </source>
</evidence>
<organism evidence="1 2">
    <name type="scientific">Paenibacillus larvae subsp. larvae</name>
    <dbReference type="NCBI Taxonomy" id="147375"/>
    <lineage>
        <taxon>Bacteria</taxon>
        <taxon>Bacillati</taxon>
        <taxon>Bacillota</taxon>
        <taxon>Bacilli</taxon>
        <taxon>Bacillales</taxon>
        <taxon>Paenibacillaceae</taxon>
        <taxon>Paenibacillus</taxon>
    </lineage>
</organism>
<dbReference type="SUPFAM" id="SSF53697">
    <property type="entry name" value="SIS domain"/>
    <property type="match status" value="1"/>
</dbReference>